<sequence length="208" mass="23126">MKELFELCRFLLIFNLCLITAFSIAAPIVSGDYDGMLIGVDNEGALTGYFKSSTGNGQFSCIFFVNGKSGSSPITHVDSWFPTDLSPRDVIPGTIESLAEKGQGAIRVKLKEEHGGCWNVQHFASEPAVFGLTEKGSWQAIRVVSAKRAYFHDDSSGTRPRKAYAVQGNVLRVFESQSGWVRVEYESPERKRTRGWVSDRDLYSARSR</sequence>
<protein>
    <recommendedName>
        <fullName evidence="3">SH3 domain-containing protein</fullName>
    </recommendedName>
</protein>
<evidence type="ECO:0000313" key="2">
    <source>
        <dbReference type="Proteomes" id="UP000466332"/>
    </source>
</evidence>
<dbReference type="EMBL" id="WWCS01000002">
    <property type="protein sequence ID" value="MYN38300.1"/>
    <property type="molecule type" value="Genomic_DNA"/>
</dbReference>
<organism evidence="1 2">
    <name type="scientific">Duganella margarita</name>
    <dbReference type="NCBI Taxonomy" id="2692170"/>
    <lineage>
        <taxon>Bacteria</taxon>
        <taxon>Pseudomonadati</taxon>
        <taxon>Pseudomonadota</taxon>
        <taxon>Betaproteobacteria</taxon>
        <taxon>Burkholderiales</taxon>
        <taxon>Oxalobacteraceae</taxon>
        <taxon>Telluria group</taxon>
        <taxon>Duganella</taxon>
    </lineage>
</organism>
<evidence type="ECO:0008006" key="3">
    <source>
        <dbReference type="Google" id="ProtNLM"/>
    </source>
</evidence>
<proteinExistence type="predicted"/>
<reference evidence="1 2" key="1">
    <citation type="submission" date="2019-12" db="EMBL/GenBank/DDBJ databases">
        <title>Novel species isolated from a subtropical stream in China.</title>
        <authorList>
            <person name="Lu H."/>
        </authorList>
    </citation>
    <scope>NUCLEOTIDE SEQUENCE [LARGE SCALE GENOMIC DNA]</scope>
    <source>
        <strain evidence="1 2">FT109W</strain>
    </source>
</reference>
<dbReference type="Proteomes" id="UP000466332">
    <property type="component" value="Unassembled WGS sequence"/>
</dbReference>
<name>A0ABW9WDC7_9BURK</name>
<keyword evidence="2" id="KW-1185">Reference proteome</keyword>
<accession>A0ABW9WDC7</accession>
<comment type="caution">
    <text evidence="1">The sequence shown here is derived from an EMBL/GenBank/DDBJ whole genome shotgun (WGS) entry which is preliminary data.</text>
</comment>
<gene>
    <name evidence="1" type="ORF">GTP55_02835</name>
</gene>
<evidence type="ECO:0000313" key="1">
    <source>
        <dbReference type="EMBL" id="MYN38300.1"/>
    </source>
</evidence>